<accession>A0A2G8KMZ2</accession>
<keyword evidence="2" id="KW-1185">Reference proteome</keyword>
<organism evidence="1 2">
    <name type="scientific">Stichopus japonicus</name>
    <name type="common">Sea cucumber</name>
    <dbReference type="NCBI Taxonomy" id="307972"/>
    <lineage>
        <taxon>Eukaryota</taxon>
        <taxon>Metazoa</taxon>
        <taxon>Echinodermata</taxon>
        <taxon>Eleutherozoa</taxon>
        <taxon>Echinozoa</taxon>
        <taxon>Holothuroidea</taxon>
        <taxon>Aspidochirotacea</taxon>
        <taxon>Aspidochirotida</taxon>
        <taxon>Stichopodidae</taxon>
        <taxon>Apostichopus</taxon>
    </lineage>
</organism>
<dbReference type="EMBL" id="MRZV01000469">
    <property type="protein sequence ID" value="PIK49373.1"/>
    <property type="molecule type" value="Genomic_DNA"/>
</dbReference>
<gene>
    <name evidence="1" type="ORF">BSL78_13763</name>
</gene>
<evidence type="ECO:0000313" key="1">
    <source>
        <dbReference type="EMBL" id="PIK49373.1"/>
    </source>
</evidence>
<dbReference type="Proteomes" id="UP000230750">
    <property type="component" value="Unassembled WGS sequence"/>
</dbReference>
<reference evidence="1 2" key="1">
    <citation type="journal article" date="2017" name="PLoS Biol.">
        <title>The sea cucumber genome provides insights into morphological evolution and visceral regeneration.</title>
        <authorList>
            <person name="Zhang X."/>
            <person name="Sun L."/>
            <person name="Yuan J."/>
            <person name="Sun Y."/>
            <person name="Gao Y."/>
            <person name="Zhang L."/>
            <person name="Li S."/>
            <person name="Dai H."/>
            <person name="Hamel J.F."/>
            <person name="Liu C."/>
            <person name="Yu Y."/>
            <person name="Liu S."/>
            <person name="Lin W."/>
            <person name="Guo K."/>
            <person name="Jin S."/>
            <person name="Xu P."/>
            <person name="Storey K.B."/>
            <person name="Huan P."/>
            <person name="Zhang T."/>
            <person name="Zhou Y."/>
            <person name="Zhang J."/>
            <person name="Lin C."/>
            <person name="Li X."/>
            <person name="Xing L."/>
            <person name="Huo D."/>
            <person name="Sun M."/>
            <person name="Wang L."/>
            <person name="Mercier A."/>
            <person name="Li F."/>
            <person name="Yang H."/>
            <person name="Xiang J."/>
        </authorList>
    </citation>
    <scope>NUCLEOTIDE SEQUENCE [LARGE SCALE GENOMIC DNA]</scope>
    <source>
        <strain evidence="1">Shaxun</strain>
        <tissue evidence="1">Muscle</tissue>
    </source>
</reference>
<comment type="caution">
    <text evidence="1">The sequence shown here is derived from an EMBL/GenBank/DDBJ whole genome shotgun (WGS) entry which is preliminary data.</text>
</comment>
<proteinExistence type="predicted"/>
<feature type="non-terminal residue" evidence="1">
    <location>
        <position position="1"/>
    </location>
</feature>
<evidence type="ECO:0000313" key="2">
    <source>
        <dbReference type="Proteomes" id="UP000230750"/>
    </source>
</evidence>
<sequence length="59" mass="6875">QLKKLQPKLALHRKFFADNVVDELDVMLLDEDGSPTGGWSDNKLQIIEKFKKVFFEIQI</sequence>
<dbReference type="AlphaFoldDB" id="A0A2G8KMZ2"/>
<name>A0A2G8KMZ2_STIJA</name>
<protein>
    <submittedName>
        <fullName evidence="1">Uncharacterized protein</fullName>
    </submittedName>
</protein>